<dbReference type="GO" id="GO:0016236">
    <property type="term" value="P:macroautophagy"/>
    <property type="evidence" value="ECO:0007669"/>
    <property type="project" value="TreeGrafter"/>
</dbReference>
<dbReference type="GO" id="GO:0016020">
    <property type="term" value="C:membrane"/>
    <property type="evidence" value="ECO:0007669"/>
    <property type="project" value="UniProtKB-SubCell"/>
</dbReference>
<keyword evidence="2 6" id="KW-0812">Transmembrane</keyword>
<feature type="transmembrane region" description="Helical" evidence="6">
    <location>
        <begin position="311"/>
        <end position="330"/>
    </location>
</feature>
<gene>
    <name evidence="7" type="ORF">IWQ60_007691</name>
</gene>
<name>A0A9W7ZW03_9FUNG</name>
<evidence type="ECO:0000256" key="4">
    <source>
        <dbReference type="ARBA" id="ARBA00023136"/>
    </source>
</evidence>
<dbReference type="Pfam" id="PF07264">
    <property type="entry name" value="EI24"/>
    <property type="match status" value="1"/>
</dbReference>
<feature type="transmembrane region" description="Helical" evidence="6">
    <location>
        <begin position="124"/>
        <end position="142"/>
    </location>
</feature>
<evidence type="ECO:0000256" key="2">
    <source>
        <dbReference type="ARBA" id="ARBA00022692"/>
    </source>
</evidence>
<accession>A0A9W7ZW03</accession>
<feature type="transmembrane region" description="Helical" evidence="6">
    <location>
        <begin position="274"/>
        <end position="291"/>
    </location>
</feature>
<comment type="subcellular location">
    <subcellularLocation>
        <location evidence="1">Membrane</location>
        <topology evidence="1">Multi-pass membrane protein</topology>
    </subcellularLocation>
</comment>
<feature type="region of interest" description="Disordered" evidence="5">
    <location>
        <begin position="1"/>
        <end position="80"/>
    </location>
</feature>
<feature type="transmembrane region" description="Helical" evidence="6">
    <location>
        <begin position="198"/>
        <end position="216"/>
    </location>
</feature>
<dbReference type="EMBL" id="JANBPT010000529">
    <property type="protein sequence ID" value="KAJ1917745.1"/>
    <property type="molecule type" value="Genomic_DNA"/>
</dbReference>
<comment type="caution">
    <text evidence="7">The sequence shown here is derived from an EMBL/GenBank/DDBJ whole genome shotgun (WGS) entry which is preliminary data.</text>
</comment>
<dbReference type="AlphaFoldDB" id="A0A9W7ZW03"/>
<evidence type="ECO:0008006" key="9">
    <source>
        <dbReference type="Google" id="ProtNLM"/>
    </source>
</evidence>
<dbReference type="PANTHER" id="PTHR21389">
    <property type="entry name" value="P53 INDUCED PROTEIN"/>
    <property type="match status" value="1"/>
</dbReference>
<dbReference type="GO" id="GO:0005783">
    <property type="term" value="C:endoplasmic reticulum"/>
    <property type="evidence" value="ECO:0007669"/>
    <property type="project" value="TreeGrafter"/>
</dbReference>
<evidence type="ECO:0000313" key="8">
    <source>
        <dbReference type="Proteomes" id="UP001150569"/>
    </source>
</evidence>
<evidence type="ECO:0000313" key="7">
    <source>
        <dbReference type="EMBL" id="KAJ1917745.1"/>
    </source>
</evidence>
<keyword evidence="3 6" id="KW-1133">Transmembrane helix</keyword>
<proteinExistence type="predicted"/>
<evidence type="ECO:0000256" key="5">
    <source>
        <dbReference type="SAM" id="MobiDB-lite"/>
    </source>
</evidence>
<feature type="transmembrane region" description="Helical" evidence="6">
    <location>
        <begin position="249"/>
        <end position="268"/>
    </location>
</feature>
<dbReference type="InterPro" id="IPR059112">
    <property type="entry name" value="CysZ/EI24"/>
</dbReference>
<dbReference type="Proteomes" id="UP001150569">
    <property type="component" value="Unassembled WGS sequence"/>
</dbReference>
<evidence type="ECO:0000256" key="3">
    <source>
        <dbReference type="ARBA" id="ARBA00022989"/>
    </source>
</evidence>
<dbReference type="OrthoDB" id="266518at2759"/>
<protein>
    <recommendedName>
        <fullName evidence="9">Etoposide-induced protein 2.4-domain-containing protein</fullName>
    </recommendedName>
</protein>
<keyword evidence="4 6" id="KW-0472">Membrane</keyword>
<organism evidence="7 8">
    <name type="scientific">Tieghemiomyces parasiticus</name>
    <dbReference type="NCBI Taxonomy" id="78921"/>
    <lineage>
        <taxon>Eukaryota</taxon>
        <taxon>Fungi</taxon>
        <taxon>Fungi incertae sedis</taxon>
        <taxon>Zoopagomycota</taxon>
        <taxon>Kickxellomycotina</taxon>
        <taxon>Dimargaritomycetes</taxon>
        <taxon>Dimargaritales</taxon>
        <taxon>Dimargaritaceae</taxon>
        <taxon>Tieghemiomyces</taxon>
    </lineage>
</organism>
<reference evidence="7" key="1">
    <citation type="submission" date="2022-07" db="EMBL/GenBank/DDBJ databases">
        <title>Phylogenomic reconstructions and comparative analyses of Kickxellomycotina fungi.</title>
        <authorList>
            <person name="Reynolds N.K."/>
            <person name="Stajich J.E."/>
            <person name="Barry K."/>
            <person name="Grigoriev I.V."/>
            <person name="Crous P."/>
            <person name="Smith M.E."/>
        </authorList>
    </citation>
    <scope>NUCLEOTIDE SEQUENCE</scope>
    <source>
        <strain evidence="7">RSA 861</strain>
    </source>
</reference>
<sequence length="397" mass="45435">MSVPRRPRGPAYSNPLESRLPGPPSTSSSEVDRAVQAYHEYCQQQQQQPDAHSREPQPTRRPASLPTPAKSARSSSPSQRGLRPFLRHQLWCVWAGVKDASAWPTCLIVVYGSRTIQQRVLKCVVLNGILFLGSIVFYNIVILRLNDLLSHLAFVITGWTQAALGAAGPAGRLGTASTATTPLAVEVLYYLITFAYNAFWLYPVYCFSFLLNAIWYQEIADRVYTMRGGEPSRTPLTYSGMLQNIASEIYRILLFFTYVVWASLIYLVPYVGPLGSFIYFCWIYAFYCFEYQWINKNWSFEKRLDYLESRWAYFLGFGLPCTLCTFFSPLFVSAGIFAFLFPMYIIMANIAQPLPRRSDPVPRLRNVPTRLPIFALSKNINALLLNQFRRYQYRPQS</sequence>
<evidence type="ECO:0000256" key="1">
    <source>
        <dbReference type="ARBA" id="ARBA00004141"/>
    </source>
</evidence>
<keyword evidence="8" id="KW-1185">Reference proteome</keyword>
<dbReference type="PANTHER" id="PTHR21389:SF0">
    <property type="entry name" value="ETOPOSIDE-INDUCED PROTEIN 2.4 HOMOLOG"/>
    <property type="match status" value="1"/>
</dbReference>
<evidence type="ECO:0000256" key="6">
    <source>
        <dbReference type="SAM" id="Phobius"/>
    </source>
</evidence>